<feature type="domain" description="TonB-dependent receptor plug" evidence="13">
    <location>
        <begin position="39"/>
        <end position="151"/>
    </location>
</feature>
<reference evidence="14 15" key="1">
    <citation type="submission" date="2018-04" db="EMBL/GenBank/DDBJ databases">
        <title>Novel Campyloabacter and Helicobacter Species and Strains.</title>
        <authorList>
            <person name="Mannion A.J."/>
            <person name="Shen Z."/>
            <person name="Fox J.G."/>
        </authorList>
    </citation>
    <scope>NUCLEOTIDE SEQUENCE [LARGE SCALE GENOMIC DNA]</scope>
    <source>
        <strain evidence="14 15">MIT 98-6070</strain>
    </source>
</reference>
<keyword evidence="8 10" id="KW-0472">Membrane</keyword>
<protein>
    <submittedName>
        <fullName evidence="14">TonB-dependent receptor</fullName>
    </submittedName>
</protein>
<keyword evidence="14" id="KW-0675">Receptor</keyword>
<evidence type="ECO:0000313" key="15">
    <source>
        <dbReference type="Proteomes" id="UP000256599"/>
    </source>
</evidence>
<evidence type="ECO:0000256" key="9">
    <source>
        <dbReference type="ARBA" id="ARBA00023237"/>
    </source>
</evidence>
<dbReference type="PANTHER" id="PTHR30069:SF53">
    <property type="entry name" value="COLICIN I RECEPTOR-RELATED"/>
    <property type="match status" value="1"/>
</dbReference>
<keyword evidence="9 10" id="KW-0998">Cell outer membrane</keyword>
<organism evidence="14 15">
    <name type="scientific">Helicobacter marmotae</name>
    <dbReference type="NCBI Taxonomy" id="152490"/>
    <lineage>
        <taxon>Bacteria</taxon>
        <taxon>Pseudomonadati</taxon>
        <taxon>Campylobacterota</taxon>
        <taxon>Epsilonproteobacteria</taxon>
        <taxon>Campylobacterales</taxon>
        <taxon>Helicobacteraceae</taxon>
        <taxon>Helicobacter</taxon>
    </lineage>
</organism>
<dbReference type="GO" id="GO:0015344">
    <property type="term" value="F:siderophore uptake transmembrane transporter activity"/>
    <property type="evidence" value="ECO:0007669"/>
    <property type="project" value="TreeGrafter"/>
</dbReference>
<evidence type="ECO:0000256" key="1">
    <source>
        <dbReference type="ARBA" id="ARBA00004571"/>
    </source>
</evidence>
<comment type="caution">
    <text evidence="14">The sequence shown here is derived from an EMBL/GenBank/DDBJ whole genome shotgun (WGS) entry which is preliminary data.</text>
</comment>
<comment type="subcellular location">
    <subcellularLocation>
        <location evidence="1 10">Cell outer membrane</location>
        <topology evidence="1 10">Multi-pass membrane protein</topology>
    </subcellularLocation>
</comment>
<accession>A0A3D8I1S2</accession>
<dbReference type="EMBL" id="NXLR01000019">
    <property type="protein sequence ID" value="RDU59072.1"/>
    <property type="molecule type" value="Genomic_DNA"/>
</dbReference>
<evidence type="ECO:0000256" key="7">
    <source>
        <dbReference type="ARBA" id="ARBA00023077"/>
    </source>
</evidence>
<dbReference type="OrthoDB" id="5389752at2"/>
<keyword evidence="3 10" id="KW-1134">Transmembrane beta strand</keyword>
<evidence type="ECO:0000259" key="13">
    <source>
        <dbReference type="Pfam" id="PF07715"/>
    </source>
</evidence>
<evidence type="ECO:0000256" key="8">
    <source>
        <dbReference type="ARBA" id="ARBA00023136"/>
    </source>
</evidence>
<dbReference type="Pfam" id="PF07715">
    <property type="entry name" value="Plug"/>
    <property type="match status" value="1"/>
</dbReference>
<keyword evidence="7 11" id="KW-0798">TonB box</keyword>
<comment type="similarity">
    <text evidence="10 11">Belongs to the TonB-dependent receptor family.</text>
</comment>
<evidence type="ECO:0000259" key="12">
    <source>
        <dbReference type="Pfam" id="PF00593"/>
    </source>
</evidence>
<evidence type="ECO:0000256" key="2">
    <source>
        <dbReference type="ARBA" id="ARBA00022448"/>
    </source>
</evidence>
<keyword evidence="2 10" id="KW-0813">Transport</keyword>
<keyword evidence="4 10" id="KW-0812">Transmembrane</keyword>
<evidence type="ECO:0000256" key="6">
    <source>
        <dbReference type="ARBA" id="ARBA00023065"/>
    </source>
</evidence>
<dbReference type="AlphaFoldDB" id="A0A3D8I1S2"/>
<dbReference type="Gene3D" id="2.40.170.20">
    <property type="entry name" value="TonB-dependent receptor, beta-barrel domain"/>
    <property type="match status" value="1"/>
</dbReference>
<dbReference type="Proteomes" id="UP000256599">
    <property type="component" value="Unassembled WGS sequence"/>
</dbReference>
<proteinExistence type="inferred from homology"/>
<dbReference type="InterPro" id="IPR037066">
    <property type="entry name" value="Plug_dom_sf"/>
</dbReference>
<evidence type="ECO:0000256" key="3">
    <source>
        <dbReference type="ARBA" id="ARBA00022452"/>
    </source>
</evidence>
<dbReference type="PROSITE" id="PS52016">
    <property type="entry name" value="TONB_DEPENDENT_REC_3"/>
    <property type="match status" value="1"/>
</dbReference>
<evidence type="ECO:0000313" key="14">
    <source>
        <dbReference type="EMBL" id="RDU59072.1"/>
    </source>
</evidence>
<dbReference type="GO" id="GO:0009279">
    <property type="term" value="C:cell outer membrane"/>
    <property type="evidence" value="ECO:0007669"/>
    <property type="project" value="UniProtKB-SubCell"/>
</dbReference>
<keyword evidence="5" id="KW-0732">Signal</keyword>
<keyword evidence="6" id="KW-0406">Ion transport</keyword>
<dbReference type="CDD" id="cd01347">
    <property type="entry name" value="ligand_gated_channel"/>
    <property type="match status" value="1"/>
</dbReference>
<dbReference type="InterPro" id="IPR039426">
    <property type="entry name" value="TonB-dep_rcpt-like"/>
</dbReference>
<name>A0A3D8I1S2_9HELI</name>
<sequence length="709" mass="78505">MQIQKLIALTGGGAEDNSNLRKVNLGRSVVSAIGFEQDIKDAPASMSVVSGEELRNRPVRDIGDAIRDIPGVNVDYQSSSYGGYLISLRGMPADYTLMLLDGARQGVDGTTFPNDTYSQQFFMPPIAAIDRIEVIRGPASTIYGTDAIGGVVNIITKKAFNQWDTNLTLNGTWQEEPQFGHSYQASIYSAGPLDNAKKWSLQLRAKETFNQDPRTNMIPLGDIQGTSTLSTGTTYVGSGKAQVWQAGGRVGYDMNESNYFYLDFSHFGQYYDSTLLGTDNKFYAYNTILVHKGHYNNIKTSTSLSYNVAQQIARSRLGQNAIAEHRSVIPFWRMNLNIGAQYIFDGVSALNGTVFGGDYTGFISRHQASVFVEDEWAVLDNLFFTIGLRGNYSDLFAFNVSPRGYLVYKALEASPIGDLTFKGGISTGYKAPNLTSALPGWTSSTGRGTVPIYGNPDLKPEQSINYEITAMHETDYTNVELTGFYTDFSNKILAQVVPENGSLPAGYVCSPAQTATNSSTKQCQTSYNVDKAISYGLEGFLQLKPLNVGVGDLGVNISYTWSRNESTSGIGKGLPLTGVPEHKLNGALNYAYRDWGVWIRGEYRAKQIRTDVAGRNGNYDKSSFDTWRAQNPGRSEYYNAYFLLHLGANYHFTQNLRANLGIYNVLNQSFFDYYQYQSAGNRNTTTTLANNYPNVLEGRRYYLQVSYDF</sequence>
<evidence type="ECO:0000256" key="11">
    <source>
        <dbReference type="RuleBase" id="RU003357"/>
    </source>
</evidence>
<dbReference type="Pfam" id="PF00593">
    <property type="entry name" value="TonB_dep_Rec_b-barrel"/>
    <property type="match status" value="1"/>
</dbReference>
<dbReference type="SUPFAM" id="SSF56935">
    <property type="entry name" value="Porins"/>
    <property type="match status" value="1"/>
</dbReference>
<evidence type="ECO:0000256" key="5">
    <source>
        <dbReference type="ARBA" id="ARBA00022729"/>
    </source>
</evidence>
<evidence type="ECO:0000256" key="4">
    <source>
        <dbReference type="ARBA" id="ARBA00022692"/>
    </source>
</evidence>
<dbReference type="Gene3D" id="2.170.130.10">
    <property type="entry name" value="TonB-dependent receptor, plug domain"/>
    <property type="match status" value="1"/>
</dbReference>
<keyword evidence="15" id="KW-1185">Reference proteome</keyword>
<gene>
    <name evidence="14" type="ORF">CQA63_08085</name>
</gene>
<feature type="domain" description="TonB-dependent receptor-like beta-barrel" evidence="12">
    <location>
        <begin position="239"/>
        <end position="665"/>
    </location>
</feature>
<dbReference type="InterPro" id="IPR036942">
    <property type="entry name" value="Beta-barrel_TonB_sf"/>
</dbReference>
<dbReference type="InterPro" id="IPR012910">
    <property type="entry name" value="Plug_dom"/>
</dbReference>
<dbReference type="GO" id="GO:0044718">
    <property type="term" value="P:siderophore transmembrane transport"/>
    <property type="evidence" value="ECO:0007669"/>
    <property type="project" value="TreeGrafter"/>
</dbReference>
<dbReference type="PANTHER" id="PTHR30069">
    <property type="entry name" value="TONB-DEPENDENT OUTER MEMBRANE RECEPTOR"/>
    <property type="match status" value="1"/>
</dbReference>
<dbReference type="InterPro" id="IPR000531">
    <property type="entry name" value="Beta-barrel_TonB"/>
</dbReference>
<evidence type="ECO:0000256" key="10">
    <source>
        <dbReference type="PROSITE-ProRule" id="PRU01360"/>
    </source>
</evidence>
<dbReference type="RefSeq" id="WP_104700389.1">
    <property type="nucleotide sequence ID" value="NZ_FZPP01000029.1"/>
</dbReference>